<dbReference type="Proteomes" id="UP000199494">
    <property type="component" value="Unassembled WGS sequence"/>
</dbReference>
<evidence type="ECO:0000313" key="3">
    <source>
        <dbReference type="Proteomes" id="UP000199494"/>
    </source>
</evidence>
<sequence>MDMSEKPEDWRHDPDGEGLPQRLGDGARLMARHLREGRPGDALDIVDALIAELQGWRDTLSEQVNDDDGGLP</sequence>
<proteinExistence type="predicted"/>
<protein>
    <submittedName>
        <fullName evidence="2">Uncharacterized protein</fullName>
    </submittedName>
</protein>
<gene>
    <name evidence="2" type="ORF">SAMN05421630_101414</name>
</gene>
<feature type="compositionally biased region" description="Basic and acidic residues" evidence="1">
    <location>
        <begin position="1"/>
        <end position="15"/>
    </location>
</feature>
<keyword evidence="3" id="KW-1185">Reference proteome</keyword>
<reference evidence="2 3" key="1">
    <citation type="submission" date="2016-10" db="EMBL/GenBank/DDBJ databases">
        <authorList>
            <person name="de Groot N.N."/>
        </authorList>
    </citation>
    <scope>NUCLEOTIDE SEQUENCE [LARGE SCALE GENOMIC DNA]</scope>
    <source>
        <strain evidence="2 3">CGMCC 4.5506</strain>
    </source>
</reference>
<dbReference type="EMBL" id="FMZE01000001">
    <property type="protein sequence ID" value="SDC09902.1"/>
    <property type="molecule type" value="Genomic_DNA"/>
</dbReference>
<dbReference type="STRING" id="530584.SAMN05421630_101414"/>
<accession>A0A222VNH8</accession>
<feature type="region of interest" description="Disordered" evidence="1">
    <location>
        <begin position="1"/>
        <end position="23"/>
    </location>
</feature>
<dbReference type="AlphaFoldDB" id="A0A222VNH8"/>
<name>A0A222VNH8_9PSEU</name>
<dbReference type="KEGG" id="pmad:BAY61_10255"/>
<evidence type="ECO:0000313" key="2">
    <source>
        <dbReference type="EMBL" id="SDC09902.1"/>
    </source>
</evidence>
<evidence type="ECO:0000256" key="1">
    <source>
        <dbReference type="SAM" id="MobiDB-lite"/>
    </source>
</evidence>
<organism evidence="2 3">
    <name type="scientific">Prauserella marina</name>
    <dbReference type="NCBI Taxonomy" id="530584"/>
    <lineage>
        <taxon>Bacteria</taxon>
        <taxon>Bacillati</taxon>
        <taxon>Actinomycetota</taxon>
        <taxon>Actinomycetes</taxon>
        <taxon>Pseudonocardiales</taxon>
        <taxon>Pseudonocardiaceae</taxon>
        <taxon>Prauserella</taxon>
    </lineage>
</organism>